<evidence type="ECO:0000256" key="7">
    <source>
        <dbReference type="ARBA" id="ARBA00023008"/>
    </source>
</evidence>
<evidence type="ECO:0000313" key="9">
    <source>
        <dbReference type="EMBL" id="MFC0546125.1"/>
    </source>
</evidence>
<keyword evidence="7" id="KW-0186">Copper</keyword>
<evidence type="ECO:0000313" key="10">
    <source>
        <dbReference type="Proteomes" id="UP001589810"/>
    </source>
</evidence>
<evidence type="ECO:0000259" key="8">
    <source>
        <dbReference type="Pfam" id="PF00127"/>
    </source>
</evidence>
<keyword evidence="6" id="KW-0249">Electron transport</keyword>
<evidence type="ECO:0000256" key="3">
    <source>
        <dbReference type="ARBA" id="ARBA00022448"/>
    </source>
</evidence>
<evidence type="ECO:0000256" key="5">
    <source>
        <dbReference type="ARBA" id="ARBA00022764"/>
    </source>
</evidence>
<dbReference type="InterPro" id="IPR052721">
    <property type="entry name" value="ET_Amicyanin"/>
</dbReference>
<dbReference type="EMBL" id="JBHLUD010000011">
    <property type="protein sequence ID" value="MFC0546125.1"/>
    <property type="molecule type" value="Genomic_DNA"/>
</dbReference>
<keyword evidence="10" id="KW-1185">Reference proteome</keyword>
<accession>A0ABV6N0N2</accession>
<feature type="domain" description="Blue (type 1) copper" evidence="8">
    <location>
        <begin position="20"/>
        <end position="100"/>
    </location>
</feature>
<reference evidence="9 10" key="1">
    <citation type="submission" date="2024-09" db="EMBL/GenBank/DDBJ databases">
        <authorList>
            <person name="Sun Q."/>
            <person name="Mori K."/>
        </authorList>
    </citation>
    <scope>NUCLEOTIDE SEQUENCE [LARGE SCALE GENOMIC DNA]</scope>
    <source>
        <strain evidence="9 10">TBRC 1432</strain>
    </source>
</reference>
<evidence type="ECO:0000256" key="6">
    <source>
        <dbReference type="ARBA" id="ARBA00022982"/>
    </source>
</evidence>
<dbReference type="InterPro" id="IPR002386">
    <property type="entry name" value="Amicyanin/Pseudoazurin"/>
</dbReference>
<comment type="subcellular location">
    <subcellularLocation>
        <location evidence="2">Periplasm</location>
    </subcellularLocation>
</comment>
<evidence type="ECO:0000256" key="2">
    <source>
        <dbReference type="ARBA" id="ARBA00004418"/>
    </source>
</evidence>
<keyword evidence="3" id="KW-0813">Transport</keyword>
<keyword evidence="4" id="KW-0479">Metal-binding</keyword>
<dbReference type="SUPFAM" id="SSF49503">
    <property type="entry name" value="Cupredoxins"/>
    <property type="match status" value="1"/>
</dbReference>
<dbReference type="PRINTS" id="PR00155">
    <property type="entry name" value="AMICYANIN"/>
</dbReference>
<evidence type="ECO:0000256" key="4">
    <source>
        <dbReference type="ARBA" id="ARBA00022723"/>
    </source>
</evidence>
<dbReference type="PANTHER" id="PTHR36507:SF1">
    <property type="entry name" value="BLL1555 PROTEIN"/>
    <property type="match status" value="1"/>
</dbReference>
<sequence length="102" mass="10351">MDMPSSSAAASAPAAPVSGTTVAITNFAFSPASLTVKVGTKVTWTNKDGDAHTVTSTGSGGPLNSPAMATNDTFSFTFTTPGTFNYLCTIHPFMTAVVTVTP</sequence>
<protein>
    <submittedName>
        <fullName evidence="9">Plastocyanin/azurin family copper-binding protein</fullName>
    </submittedName>
</protein>
<dbReference type="Proteomes" id="UP001589810">
    <property type="component" value="Unassembled WGS sequence"/>
</dbReference>
<dbReference type="Pfam" id="PF00127">
    <property type="entry name" value="Copper-bind"/>
    <property type="match status" value="1"/>
</dbReference>
<dbReference type="Gene3D" id="2.60.40.420">
    <property type="entry name" value="Cupredoxins - blue copper proteins"/>
    <property type="match status" value="1"/>
</dbReference>
<comment type="caution">
    <text evidence="9">The sequence shown here is derived from an EMBL/GenBank/DDBJ whole genome shotgun (WGS) entry which is preliminary data.</text>
</comment>
<dbReference type="InterPro" id="IPR000923">
    <property type="entry name" value="BlueCu_1"/>
</dbReference>
<evidence type="ECO:0000256" key="1">
    <source>
        <dbReference type="ARBA" id="ARBA00001935"/>
    </source>
</evidence>
<proteinExistence type="predicted"/>
<organism evidence="9 10">
    <name type="scientific">Kutzneria chonburiensis</name>
    <dbReference type="NCBI Taxonomy" id="1483604"/>
    <lineage>
        <taxon>Bacteria</taxon>
        <taxon>Bacillati</taxon>
        <taxon>Actinomycetota</taxon>
        <taxon>Actinomycetes</taxon>
        <taxon>Pseudonocardiales</taxon>
        <taxon>Pseudonocardiaceae</taxon>
        <taxon>Kutzneria</taxon>
    </lineage>
</organism>
<name>A0ABV6N0N2_9PSEU</name>
<keyword evidence="5" id="KW-0574">Periplasm</keyword>
<dbReference type="RefSeq" id="WP_379794375.1">
    <property type="nucleotide sequence ID" value="NZ_JBHLUD010000011.1"/>
</dbReference>
<comment type="cofactor">
    <cofactor evidence="1">
        <name>Cu cation</name>
        <dbReference type="ChEBI" id="CHEBI:23378"/>
    </cofactor>
</comment>
<gene>
    <name evidence="9" type="ORF">ACFFH7_31735</name>
</gene>
<dbReference type="PANTHER" id="PTHR36507">
    <property type="entry name" value="BLL1555 PROTEIN"/>
    <property type="match status" value="1"/>
</dbReference>
<dbReference type="InterPro" id="IPR008972">
    <property type="entry name" value="Cupredoxin"/>
</dbReference>